<dbReference type="PANTHER" id="PTHR38813">
    <property type="match status" value="1"/>
</dbReference>
<dbReference type="Proteomes" id="UP000008957">
    <property type="component" value="Chromosome"/>
</dbReference>
<gene>
    <name evidence="2" type="ORF">SY1_01540</name>
</gene>
<evidence type="ECO:0000313" key="2">
    <source>
        <dbReference type="EMBL" id="CBL27705.1"/>
    </source>
</evidence>
<dbReference type="KEGG" id="sbr:SY1_01540"/>
<dbReference type="SUPFAM" id="SSF143011">
    <property type="entry name" value="RelE-like"/>
    <property type="match status" value="1"/>
</dbReference>
<proteinExistence type="predicted"/>
<dbReference type="Gene3D" id="3.30.2310.20">
    <property type="entry name" value="RelE-like"/>
    <property type="match status" value="1"/>
</dbReference>
<keyword evidence="3" id="KW-1185">Reference proteome</keyword>
<name>A0AB94IVD7_9BACT</name>
<dbReference type="Pfam" id="PF05016">
    <property type="entry name" value="ParE_toxin"/>
    <property type="match status" value="1"/>
</dbReference>
<reference evidence="3" key="1">
    <citation type="submission" date="2010-03" db="EMBL/GenBank/DDBJ databases">
        <title>The genome sequence of Synergistetes sp. SGP1.</title>
        <authorList>
            <consortium name="metaHIT consortium -- http://www.metahit.eu/"/>
            <person name="Pajon A."/>
            <person name="Turner K."/>
            <person name="Parkhill J."/>
            <person name="Wade W."/>
            <person name="Vartoukian S."/>
        </authorList>
    </citation>
    <scope>NUCLEOTIDE SEQUENCE [LARGE SCALE GENOMIC DNA]</scope>
    <source>
        <strain evidence="3">SGP1</strain>
    </source>
</reference>
<keyword evidence="1" id="KW-1277">Toxin-antitoxin system</keyword>
<dbReference type="InterPro" id="IPR035093">
    <property type="entry name" value="RelE/ParE_toxin_dom_sf"/>
</dbReference>
<dbReference type="AlphaFoldDB" id="A0AB94IVD7"/>
<dbReference type="RefSeq" id="WP_015555852.1">
    <property type="nucleotide sequence ID" value="NC_021038.1"/>
</dbReference>
<dbReference type="InterPro" id="IPR007712">
    <property type="entry name" value="RelE/ParE_toxin"/>
</dbReference>
<evidence type="ECO:0000313" key="3">
    <source>
        <dbReference type="Proteomes" id="UP000008957"/>
    </source>
</evidence>
<dbReference type="InterPro" id="IPR052747">
    <property type="entry name" value="TA_system_RelE_toxin"/>
</dbReference>
<accession>A0AB94IVD7</accession>
<organism evidence="2 3">
    <name type="scientific">Fretibacterium fastidiosum</name>
    <dbReference type="NCBI Taxonomy" id="651822"/>
    <lineage>
        <taxon>Bacteria</taxon>
        <taxon>Thermotogati</taxon>
        <taxon>Synergistota</taxon>
        <taxon>Synergistia</taxon>
        <taxon>Synergistales</taxon>
        <taxon>Aminobacteriaceae</taxon>
        <taxon>Fretibacterium</taxon>
    </lineage>
</organism>
<evidence type="ECO:0000256" key="1">
    <source>
        <dbReference type="ARBA" id="ARBA00022649"/>
    </source>
</evidence>
<dbReference type="EMBL" id="FP929056">
    <property type="protein sequence ID" value="CBL27705.1"/>
    <property type="molecule type" value="Genomic_DNA"/>
</dbReference>
<dbReference type="PANTHER" id="PTHR38813:SF1">
    <property type="entry name" value="TOXIN RELE1-RELATED"/>
    <property type="match status" value="1"/>
</dbReference>
<protein>
    <submittedName>
        <fullName evidence="2">Cytotoxic translational repressor of toxin-antitoxin stability system</fullName>
    </submittedName>
</protein>
<sequence length="84" mass="9493">MMWTVTVMPTAEKQLARIPNPDKGRILAAIVALEDGIEGRDVRPLAGGRDYRLRVGKWRVLMDVDDENLAIYINRVGPRGDVYK</sequence>
<reference evidence="2 3" key="2">
    <citation type="submission" date="2010-03" db="EMBL/GenBank/DDBJ databases">
        <authorList>
            <person name="Pajon A."/>
        </authorList>
    </citation>
    <scope>NUCLEOTIDE SEQUENCE [LARGE SCALE GENOMIC DNA]</scope>
    <source>
        <strain evidence="2 3">SGP1</strain>
    </source>
</reference>